<gene>
    <name evidence="4" type="ORF">JY572_25335</name>
</gene>
<evidence type="ECO:0000256" key="2">
    <source>
        <dbReference type="ARBA" id="ARBA00023315"/>
    </source>
</evidence>
<dbReference type="PROSITE" id="PS51186">
    <property type="entry name" value="GNAT"/>
    <property type="match status" value="1"/>
</dbReference>
<dbReference type="EMBL" id="CP071091">
    <property type="protein sequence ID" value="QSQ11708.1"/>
    <property type="molecule type" value="Genomic_DNA"/>
</dbReference>
<evidence type="ECO:0000313" key="5">
    <source>
        <dbReference type="Proteomes" id="UP000663090"/>
    </source>
</evidence>
<protein>
    <submittedName>
        <fullName evidence="4">GNAT family N-acetyltransferase</fullName>
    </submittedName>
</protein>
<dbReference type="PANTHER" id="PTHR43877:SF2">
    <property type="entry name" value="AMINOALKYLPHOSPHONATE N-ACETYLTRANSFERASE-RELATED"/>
    <property type="match status" value="1"/>
</dbReference>
<dbReference type="PANTHER" id="PTHR43877">
    <property type="entry name" value="AMINOALKYLPHOSPHONATE N-ACETYLTRANSFERASE-RELATED-RELATED"/>
    <property type="match status" value="1"/>
</dbReference>
<reference evidence="4 5" key="1">
    <citation type="submission" date="2021-02" db="EMBL/GenBank/DDBJ databases">
        <title>De Novo genome assembly of isolated myxobacteria.</title>
        <authorList>
            <person name="Stevens D.C."/>
        </authorList>
    </citation>
    <scope>NUCLEOTIDE SEQUENCE [LARGE SCALE GENOMIC DNA]</scope>
    <source>
        <strain evidence="4 5">SCHIC003</strain>
    </source>
</reference>
<accession>A0ABX7N5P5</accession>
<dbReference type="Gene3D" id="3.40.630.30">
    <property type="match status" value="1"/>
</dbReference>
<evidence type="ECO:0000313" key="4">
    <source>
        <dbReference type="EMBL" id="QSQ11708.1"/>
    </source>
</evidence>
<keyword evidence="1" id="KW-0808">Transferase</keyword>
<keyword evidence="5" id="KW-1185">Reference proteome</keyword>
<sequence length="250" mass="27278">MTDAELNDRLRANVIAFKHLQRERGLLRHWSAPSLDAFCLPEHPAESHFQQAYFASPQALAQGLPALEAYFQGLGIPAWSVNVLPGDDEGGRILGAAGYRPESRIPAMGLALADLPEDPPTFPLVEPPLQDEMVALNARVWGKWEDILSVWQRPPALPVQTLVAREAGVPLACGFALDVGDTAGVYMVVTAPEARGRGLASEVMRGLLSGARERGLKASVLQATEQGRSVYRKLGYRELGDWVGWLQHAR</sequence>
<dbReference type="CDD" id="cd04301">
    <property type="entry name" value="NAT_SF"/>
    <property type="match status" value="1"/>
</dbReference>
<dbReference type="Pfam" id="PF13527">
    <property type="entry name" value="Acetyltransf_9"/>
    <property type="match status" value="1"/>
</dbReference>
<proteinExistence type="predicted"/>
<organism evidence="4 5">
    <name type="scientific">Myxococcus landrumensis</name>
    <dbReference type="NCBI Taxonomy" id="2813577"/>
    <lineage>
        <taxon>Bacteria</taxon>
        <taxon>Pseudomonadati</taxon>
        <taxon>Myxococcota</taxon>
        <taxon>Myxococcia</taxon>
        <taxon>Myxococcales</taxon>
        <taxon>Cystobacterineae</taxon>
        <taxon>Myxococcaceae</taxon>
        <taxon>Myxococcus</taxon>
    </lineage>
</organism>
<dbReference type="SUPFAM" id="SSF55729">
    <property type="entry name" value="Acyl-CoA N-acyltransferases (Nat)"/>
    <property type="match status" value="1"/>
</dbReference>
<dbReference type="InterPro" id="IPR000182">
    <property type="entry name" value="GNAT_dom"/>
</dbReference>
<evidence type="ECO:0000256" key="1">
    <source>
        <dbReference type="ARBA" id="ARBA00022679"/>
    </source>
</evidence>
<dbReference type="InterPro" id="IPR016181">
    <property type="entry name" value="Acyl_CoA_acyltransferase"/>
</dbReference>
<dbReference type="Proteomes" id="UP000663090">
    <property type="component" value="Chromosome"/>
</dbReference>
<name>A0ABX7N5P5_9BACT</name>
<evidence type="ECO:0000259" key="3">
    <source>
        <dbReference type="PROSITE" id="PS51186"/>
    </source>
</evidence>
<keyword evidence="2" id="KW-0012">Acyltransferase</keyword>
<dbReference type="RefSeq" id="WP_206713450.1">
    <property type="nucleotide sequence ID" value="NZ_CP071091.1"/>
</dbReference>
<feature type="domain" description="N-acetyltransferase" evidence="3">
    <location>
        <begin position="120"/>
        <end position="250"/>
    </location>
</feature>
<dbReference type="InterPro" id="IPR050832">
    <property type="entry name" value="Bact_Acetyltransf"/>
</dbReference>